<keyword evidence="2" id="KW-1185">Reference proteome</keyword>
<protein>
    <submittedName>
        <fullName evidence="1">Uncharacterized protein</fullName>
    </submittedName>
</protein>
<evidence type="ECO:0000313" key="1">
    <source>
        <dbReference type="EMBL" id="KAF2661111.1"/>
    </source>
</evidence>
<sequence length="158" mass="17645">MEGKRKAVVAENAYRRRYILAVNDCPETQRQPRSSMGQKRKGIYIKEWTCAEEWACTRRVVEKGSLAKDAASPPLYVGPLQGLNLSTQPTPRPPTCTARDPCSGQGVSTPESQRLQEASSVFVILRQHGFAPMYIFEFRTNASHSAMLTPVVPYRAIC</sequence>
<name>A0A6A6TP57_9PLEO</name>
<gene>
    <name evidence="1" type="ORF">K491DRAFT_477115</name>
</gene>
<dbReference type="Proteomes" id="UP000799324">
    <property type="component" value="Unassembled WGS sequence"/>
</dbReference>
<organism evidence="1 2">
    <name type="scientific">Lophiostoma macrostomum CBS 122681</name>
    <dbReference type="NCBI Taxonomy" id="1314788"/>
    <lineage>
        <taxon>Eukaryota</taxon>
        <taxon>Fungi</taxon>
        <taxon>Dikarya</taxon>
        <taxon>Ascomycota</taxon>
        <taxon>Pezizomycotina</taxon>
        <taxon>Dothideomycetes</taxon>
        <taxon>Pleosporomycetidae</taxon>
        <taxon>Pleosporales</taxon>
        <taxon>Lophiostomataceae</taxon>
        <taxon>Lophiostoma</taxon>
    </lineage>
</organism>
<dbReference type="AlphaFoldDB" id="A0A6A6TP57"/>
<accession>A0A6A6TP57</accession>
<dbReference type="EMBL" id="MU004295">
    <property type="protein sequence ID" value="KAF2661111.1"/>
    <property type="molecule type" value="Genomic_DNA"/>
</dbReference>
<reference evidence="1" key="1">
    <citation type="journal article" date="2020" name="Stud. Mycol.">
        <title>101 Dothideomycetes genomes: a test case for predicting lifestyles and emergence of pathogens.</title>
        <authorList>
            <person name="Haridas S."/>
            <person name="Albert R."/>
            <person name="Binder M."/>
            <person name="Bloem J."/>
            <person name="Labutti K."/>
            <person name="Salamov A."/>
            <person name="Andreopoulos B."/>
            <person name="Baker S."/>
            <person name="Barry K."/>
            <person name="Bills G."/>
            <person name="Bluhm B."/>
            <person name="Cannon C."/>
            <person name="Castanera R."/>
            <person name="Culley D."/>
            <person name="Daum C."/>
            <person name="Ezra D."/>
            <person name="Gonzalez J."/>
            <person name="Henrissat B."/>
            <person name="Kuo A."/>
            <person name="Liang C."/>
            <person name="Lipzen A."/>
            <person name="Lutzoni F."/>
            <person name="Magnuson J."/>
            <person name="Mondo S."/>
            <person name="Nolan M."/>
            <person name="Ohm R."/>
            <person name="Pangilinan J."/>
            <person name="Park H.-J."/>
            <person name="Ramirez L."/>
            <person name="Alfaro M."/>
            <person name="Sun H."/>
            <person name="Tritt A."/>
            <person name="Yoshinaga Y."/>
            <person name="Zwiers L.-H."/>
            <person name="Turgeon B."/>
            <person name="Goodwin S."/>
            <person name="Spatafora J."/>
            <person name="Crous P."/>
            <person name="Grigoriev I."/>
        </authorList>
    </citation>
    <scope>NUCLEOTIDE SEQUENCE</scope>
    <source>
        <strain evidence="1">CBS 122681</strain>
    </source>
</reference>
<evidence type="ECO:0000313" key="2">
    <source>
        <dbReference type="Proteomes" id="UP000799324"/>
    </source>
</evidence>
<proteinExistence type="predicted"/>